<organism evidence="2 3">
    <name type="scientific">Mycena metata</name>
    <dbReference type="NCBI Taxonomy" id="1033252"/>
    <lineage>
        <taxon>Eukaryota</taxon>
        <taxon>Fungi</taxon>
        <taxon>Dikarya</taxon>
        <taxon>Basidiomycota</taxon>
        <taxon>Agaricomycotina</taxon>
        <taxon>Agaricomycetes</taxon>
        <taxon>Agaricomycetidae</taxon>
        <taxon>Agaricales</taxon>
        <taxon>Marasmiineae</taxon>
        <taxon>Mycenaceae</taxon>
        <taxon>Mycena</taxon>
    </lineage>
</organism>
<keyword evidence="3" id="KW-1185">Reference proteome</keyword>
<evidence type="ECO:0000256" key="1">
    <source>
        <dbReference type="SAM" id="MobiDB-lite"/>
    </source>
</evidence>
<evidence type="ECO:0008006" key="4">
    <source>
        <dbReference type="Google" id="ProtNLM"/>
    </source>
</evidence>
<name>A0AAD7JJQ4_9AGAR</name>
<evidence type="ECO:0000313" key="2">
    <source>
        <dbReference type="EMBL" id="KAJ7764776.1"/>
    </source>
</evidence>
<proteinExistence type="predicted"/>
<feature type="compositionally biased region" description="Low complexity" evidence="1">
    <location>
        <begin position="198"/>
        <end position="229"/>
    </location>
</feature>
<sequence length="326" mass="34811">MSKLDFPKLVGELTPASIHGWLGRCEDTLEAWEAINSEKTIAPKVIITLAGLKMEEATAATWWSENRTELKALGSWAEFAGKVKARFVPSNWRMAALATFYSIQQGPTAFPAFAKALVDARNVLASAGAGYTINDSMMKNHLLFYAHPILRLRISGQHDLPFVTMTVDSLISTMSSTWESLVAERVIRPSAPAPTPLTIPSTLLPSSSSLPTPTSAASSASSRPAPLSAAEKETLRAANGCFNCRKSPLTPGWVKHRFDNCPGDPALGIPPRSTPAVIAAVAPVAASSADNDSDVGYGYGPITAVMPAYDPNDVYDPNDSSDDDSY</sequence>
<comment type="caution">
    <text evidence="2">The sequence shown here is derived from an EMBL/GenBank/DDBJ whole genome shotgun (WGS) entry which is preliminary data.</text>
</comment>
<protein>
    <recommendedName>
        <fullName evidence="4">Retrotransposon gag domain-containing protein</fullName>
    </recommendedName>
</protein>
<dbReference type="Proteomes" id="UP001215598">
    <property type="component" value="Unassembled WGS sequence"/>
</dbReference>
<dbReference type="EMBL" id="JARKIB010000027">
    <property type="protein sequence ID" value="KAJ7764776.1"/>
    <property type="molecule type" value="Genomic_DNA"/>
</dbReference>
<dbReference type="AlphaFoldDB" id="A0AAD7JJQ4"/>
<gene>
    <name evidence="2" type="ORF">B0H16DRAFT_1798178</name>
</gene>
<feature type="region of interest" description="Disordered" evidence="1">
    <location>
        <begin position="197"/>
        <end position="230"/>
    </location>
</feature>
<reference evidence="2" key="1">
    <citation type="submission" date="2023-03" db="EMBL/GenBank/DDBJ databases">
        <title>Massive genome expansion in bonnet fungi (Mycena s.s.) driven by repeated elements and novel gene families across ecological guilds.</title>
        <authorList>
            <consortium name="Lawrence Berkeley National Laboratory"/>
            <person name="Harder C.B."/>
            <person name="Miyauchi S."/>
            <person name="Viragh M."/>
            <person name="Kuo A."/>
            <person name="Thoen E."/>
            <person name="Andreopoulos B."/>
            <person name="Lu D."/>
            <person name="Skrede I."/>
            <person name="Drula E."/>
            <person name="Henrissat B."/>
            <person name="Morin E."/>
            <person name="Kohler A."/>
            <person name="Barry K."/>
            <person name="LaButti K."/>
            <person name="Morin E."/>
            <person name="Salamov A."/>
            <person name="Lipzen A."/>
            <person name="Mereny Z."/>
            <person name="Hegedus B."/>
            <person name="Baldrian P."/>
            <person name="Stursova M."/>
            <person name="Weitz H."/>
            <person name="Taylor A."/>
            <person name="Grigoriev I.V."/>
            <person name="Nagy L.G."/>
            <person name="Martin F."/>
            <person name="Kauserud H."/>
        </authorList>
    </citation>
    <scope>NUCLEOTIDE SEQUENCE</scope>
    <source>
        <strain evidence="2">CBHHK182m</strain>
    </source>
</reference>
<evidence type="ECO:0000313" key="3">
    <source>
        <dbReference type="Proteomes" id="UP001215598"/>
    </source>
</evidence>
<accession>A0AAD7JJQ4</accession>